<dbReference type="EMBL" id="GBRH01241641">
    <property type="protein sequence ID" value="JAD56254.1"/>
    <property type="molecule type" value="Transcribed_RNA"/>
</dbReference>
<reference evidence="1" key="2">
    <citation type="journal article" date="2015" name="Data Brief">
        <title>Shoot transcriptome of the giant reed, Arundo donax.</title>
        <authorList>
            <person name="Barrero R.A."/>
            <person name="Guerrero F.D."/>
            <person name="Moolhuijzen P."/>
            <person name="Goolsby J.A."/>
            <person name="Tidwell J."/>
            <person name="Bellgard S.E."/>
            <person name="Bellgard M.I."/>
        </authorList>
    </citation>
    <scope>NUCLEOTIDE SEQUENCE</scope>
    <source>
        <tissue evidence="1">Shoot tissue taken approximately 20 cm above the soil surface</tissue>
    </source>
</reference>
<name>A0A0A9AWY5_ARUDO</name>
<dbReference type="AlphaFoldDB" id="A0A0A9AWY5"/>
<proteinExistence type="predicted"/>
<sequence>MTLTTCNKKTFYGMIAIYNIVQRLINQSTL</sequence>
<reference evidence="1" key="1">
    <citation type="submission" date="2014-09" db="EMBL/GenBank/DDBJ databases">
        <authorList>
            <person name="Magalhaes I.L.F."/>
            <person name="Oliveira U."/>
            <person name="Santos F.R."/>
            <person name="Vidigal T.H.D.A."/>
            <person name="Brescovit A.D."/>
            <person name="Santos A.J."/>
        </authorList>
    </citation>
    <scope>NUCLEOTIDE SEQUENCE</scope>
    <source>
        <tissue evidence="1">Shoot tissue taken approximately 20 cm above the soil surface</tissue>
    </source>
</reference>
<organism evidence="1">
    <name type="scientific">Arundo donax</name>
    <name type="common">Giant reed</name>
    <name type="synonym">Donax arundinaceus</name>
    <dbReference type="NCBI Taxonomy" id="35708"/>
    <lineage>
        <taxon>Eukaryota</taxon>
        <taxon>Viridiplantae</taxon>
        <taxon>Streptophyta</taxon>
        <taxon>Embryophyta</taxon>
        <taxon>Tracheophyta</taxon>
        <taxon>Spermatophyta</taxon>
        <taxon>Magnoliopsida</taxon>
        <taxon>Liliopsida</taxon>
        <taxon>Poales</taxon>
        <taxon>Poaceae</taxon>
        <taxon>PACMAD clade</taxon>
        <taxon>Arundinoideae</taxon>
        <taxon>Arundineae</taxon>
        <taxon>Arundo</taxon>
    </lineage>
</organism>
<accession>A0A0A9AWY5</accession>
<protein>
    <submittedName>
        <fullName evidence="1">Uncharacterized protein</fullName>
    </submittedName>
</protein>
<evidence type="ECO:0000313" key="1">
    <source>
        <dbReference type="EMBL" id="JAD56254.1"/>
    </source>
</evidence>